<organism evidence="3">
    <name type="scientific">Fusochloris perforata</name>
    <dbReference type="NCBI Taxonomy" id="106203"/>
    <lineage>
        <taxon>Eukaryota</taxon>
        <taxon>Viridiplantae</taxon>
        <taxon>Chlorophyta</taxon>
        <taxon>core chlorophytes</taxon>
        <taxon>Trebouxiophyceae</taxon>
        <taxon>Microthamniales</taxon>
        <taxon>Microthamniaceae</taxon>
        <taxon>Fusochloris</taxon>
    </lineage>
</organism>
<keyword evidence="2" id="KW-0812">Transmembrane</keyword>
<proteinExistence type="predicted"/>
<keyword evidence="2" id="KW-0472">Membrane</keyword>
<reference evidence="3" key="1">
    <citation type="journal article" date="2014" name="BMC Evol. Biol.">
        <title>Chloroplast phylogenomic analysis resolves deep-level relationships within the green algal class Trebouxiophyceae.</title>
        <authorList>
            <person name="Lemieux C."/>
            <person name="Otis C."/>
            <person name="Turmel M."/>
        </authorList>
    </citation>
    <scope>NUCLEOTIDE SEQUENCE</scope>
</reference>
<feature type="transmembrane region" description="Helical" evidence="2">
    <location>
        <begin position="251"/>
        <end position="273"/>
    </location>
</feature>
<sequence length="865" mass="100286">MSFVTSIRDYVELLNTFYDSMSGDLSVQKIIQHTLVYFFGSLKYIFIYFISFQWFRDLVYLPIIVPQLSLSVLKENFILDDSTSGIYSFFQTPLFSSNKFFIGFLNSFFLCLPLSCSNFLVFRRLLIQGVPAGLAAAFGSILSQCLFLASIFFGIRLFFLPWFSLDSFQYLFGLFLILAIVYSMSHEVQLTRIKSTAFRALVKIFSLNFLLGWTEQSCLFQYIGNLTVSSEPTILETINAKNQIDYFLIHISYLAGILVGSLFFSFCFGFLVYRFTFFLINFTGTLYSESIEKINFILITTILGLSLASIPFYALDYLITNPVGFVSQDKGLQNTFFSQSKLKEPLIGFTPEIAEYEPAADLALFDRGRYLERNTRNSSFEELNFEGEYAWKTKLDRQKAFSAGTSEDFFLKWIKNFKKSKQKLSPQEISAHSSEKEEEQREEQDFLRQNEKHSDFEKNELDSKNLTVGEELSNGSFDEINELDFIPNSKKEYTTDDFVKGELGNRIKNSAGVEALFDVTDNAFLNYLKPDESDAKNVALEKKIKQQFYSNPVYKKLLQTDIDSFLSRQPSEYFLSSAEEKDLFEKRLILANYYDSLRDYTQWRYAKQFQDIFAGSKSYSDRVYNQQFKGTSDILRRLFSITLEEEENQEKQRVLKYDQPLFNKTFSNKKRNVPIQEQFSPLLHEESSANPELNKDSPIKSKLPQILQKKPFLELTQGKPFYAGWDEKERKFVVTNRFLPRSQAGYFKKENINGGEKIDFKSNLKSVKFTAWPINPNENKSLPYTFLFDSLKPSDKEHITLNMMADKNVPESINSKINFDKFPTNFKMADKSIEFDSLFDTIAPKRGGFIWPGSASKIDFSFFKK</sequence>
<feature type="transmembrane region" description="Helical" evidence="2">
    <location>
        <begin position="167"/>
        <end position="184"/>
    </location>
</feature>
<evidence type="ECO:0000313" key="3">
    <source>
        <dbReference type="EMBL" id="AIT95219.1"/>
    </source>
</evidence>
<name>A0A097KPU4_9CHLO</name>
<gene>
    <name evidence="3" type="primary">ycf1</name>
</gene>
<evidence type="ECO:0000256" key="1">
    <source>
        <dbReference type="SAM" id="MobiDB-lite"/>
    </source>
</evidence>
<protein>
    <submittedName>
        <fullName evidence="3">Hypothetical chloroplast RF1</fullName>
    </submittedName>
</protein>
<feature type="transmembrane region" description="Helical" evidence="2">
    <location>
        <begin position="196"/>
        <end position="214"/>
    </location>
</feature>
<feature type="transmembrane region" description="Helical" evidence="2">
    <location>
        <begin position="294"/>
        <end position="315"/>
    </location>
</feature>
<accession>A0A097KPU4</accession>
<dbReference type="EMBL" id="KM462882">
    <property type="protein sequence ID" value="AIT95219.1"/>
    <property type="molecule type" value="Genomic_DNA"/>
</dbReference>
<feature type="transmembrane region" description="Helical" evidence="2">
    <location>
        <begin position="35"/>
        <end position="55"/>
    </location>
</feature>
<evidence type="ECO:0000256" key="2">
    <source>
        <dbReference type="SAM" id="Phobius"/>
    </source>
</evidence>
<keyword evidence="3" id="KW-0934">Plastid</keyword>
<feature type="region of interest" description="Disordered" evidence="1">
    <location>
        <begin position="425"/>
        <end position="464"/>
    </location>
</feature>
<geneLocation type="chloroplast" evidence="3"/>
<keyword evidence="3" id="KW-0150">Chloroplast</keyword>
<feature type="compositionally biased region" description="Basic and acidic residues" evidence="1">
    <location>
        <begin position="433"/>
        <end position="463"/>
    </location>
</feature>
<dbReference type="AlphaFoldDB" id="A0A097KPU4"/>
<dbReference type="GeneID" id="22160656"/>
<dbReference type="RefSeq" id="YP_009106370.1">
    <property type="nucleotide sequence ID" value="NC_025543.1"/>
</dbReference>
<feature type="transmembrane region" description="Helical" evidence="2">
    <location>
        <begin position="100"/>
        <end position="122"/>
    </location>
</feature>
<feature type="transmembrane region" description="Helical" evidence="2">
    <location>
        <begin position="134"/>
        <end position="155"/>
    </location>
</feature>
<keyword evidence="2" id="KW-1133">Transmembrane helix</keyword>